<keyword evidence="2" id="KW-1185">Reference proteome</keyword>
<organism evidence="1 2">
    <name type="scientific">Chromobacterium alticapitis</name>
    <dbReference type="NCBI Taxonomy" id="2073169"/>
    <lineage>
        <taxon>Bacteria</taxon>
        <taxon>Pseudomonadati</taxon>
        <taxon>Pseudomonadota</taxon>
        <taxon>Betaproteobacteria</taxon>
        <taxon>Neisseriales</taxon>
        <taxon>Chromobacteriaceae</taxon>
        <taxon>Chromobacterium</taxon>
    </lineage>
</organism>
<protein>
    <submittedName>
        <fullName evidence="1">ABC transporter substrate-binding protein</fullName>
    </submittedName>
</protein>
<dbReference type="Gene3D" id="3.40.50.2300">
    <property type="match status" value="2"/>
</dbReference>
<gene>
    <name evidence="1" type="ORF">C2I19_18380</name>
</gene>
<sequence length="365" mass="39703">METAQAKQAHRLRAARRPSLATLFRRTLPRLLAQALLLLPLAARPAEPAANAVSPSAGPPAQPGHHVLLIAYDLRNGGISKTTRSFLSAAGFLRWQVKVADAHSDRAAVREQLLLHASAQDIAGVALVSTDSADFHLEMAMLKQMGKVTVGWHAGSAPGPNAELFANITTDPLAVARTAVDYAIGSSSGPLGAVIFTDSHFSIAMRKANAMKEALLHCKRCKVLRMEDVDLSKTVQIIPTLVPQLASKYGRDWTHTLAINDLYFDNINFPLHQADRPDIVNISAGDGSNSALNRIREGISQQKATVAEPCNQQGWQMADELNRGFVSQPILVTQARLLAHGRNGDIEDDDIYRKAYLAIWLPSRR</sequence>
<dbReference type="InterPro" id="IPR028082">
    <property type="entry name" value="Peripla_BP_I"/>
</dbReference>
<accession>A0A2S5DBS0</accession>
<dbReference type="Proteomes" id="UP000237082">
    <property type="component" value="Unassembled WGS sequence"/>
</dbReference>
<evidence type="ECO:0000313" key="1">
    <source>
        <dbReference type="EMBL" id="POZ60535.1"/>
    </source>
</evidence>
<evidence type="ECO:0000313" key="2">
    <source>
        <dbReference type="Proteomes" id="UP000237082"/>
    </source>
</evidence>
<dbReference type="EMBL" id="PQWB01000118">
    <property type="protein sequence ID" value="POZ60535.1"/>
    <property type="molecule type" value="Genomic_DNA"/>
</dbReference>
<dbReference type="SUPFAM" id="SSF53822">
    <property type="entry name" value="Periplasmic binding protein-like I"/>
    <property type="match status" value="1"/>
</dbReference>
<dbReference type="RefSeq" id="WP_103904082.1">
    <property type="nucleotide sequence ID" value="NZ_PQWB01000118.1"/>
</dbReference>
<dbReference type="AlphaFoldDB" id="A0A2S5DBS0"/>
<name>A0A2S5DBS0_9NEIS</name>
<proteinExistence type="predicted"/>
<dbReference type="OrthoDB" id="9342512at2"/>
<reference evidence="2" key="1">
    <citation type="submission" date="2018-02" db="EMBL/GenBank/DDBJ databases">
        <authorList>
            <person name="O'Hara-Hanley K."/>
            <person name="Soby S."/>
        </authorList>
    </citation>
    <scope>NUCLEOTIDE SEQUENCE [LARGE SCALE GENOMIC DNA]</scope>
    <source>
        <strain evidence="2">MWU14-2602</strain>
    </source>
</reference>
<comment type="caution">
    <text evidence="1">The sequence shown here is derived from an EMBL/GenBank/DDBJ whole genome shotgun (WGS) entry which is preliminary data.</text>
</comment>